<reference evidence="3 4" key="1">
    <citation type="submission" date="2016-09" db="EMBL/GenBank/DDBJ databases">
        <authorList>
            <person name="Capua I."/>
            <person name="De Benedictis P."/>
            <person name="Joannis T."/>
            <person name="Lombin L.H."/>
            <person name="Cattoli G."/>
        </authorList>
    </citation>
    <scope>NUCLEOTIDE SEQUENCE [LARGE SCALE GENOMIC DNA]</scope>
    <source>
        <strain evidence="3 4">NIO-1002</strain>
    </source>
</reference>
<keyword evidence="2" id="KW-0732">Signal</keyword>
<protein>
    <submittedName>
        <fullName evidence="3">Uncharacterized protein</fullName>
    </submittedName>
</protein>
<organism evidence="3 4">
    <name type="scientific">Microbacterium enclense</name>
    <dbReference type="NCBI Taxonomy" id="993073"/>
    <lineage>
        <taxon>Bacteria</taxon>
        <taxon>Bacillati</taxon>
        <taxon>Actinomycetota</taxon>
        <taxon>Actinomycetes</taxon>
        <taxon>Micrococcales</taxon>
        <taxon>Microbacteriaceae</taxon>
        <taxon>Microbacterium</taxon>
    </lineage>
</organism>
<feature type="chain" id="PRO_5010168720" evidence="2">
    <location>
        <begin position="27"/>
        <end position="207"/>
    </location>
</feature>
<dbReference type="AlphaFoldDB" id="A0A1G6NE90"/>
<gene>
    <name evidence="3" type="ORF">SAMN05216418_2686</name>
</gene>
<dbReference type="EMBL" id="FMYG01000006">
    <property type="protein sequence ID" value="SDC65515.1"/>
    <property type="molecule type" value="Genomic_DNA"/>
</dbReference>
<dbReference type="RefSeq" id="WP_139168110.1">
    <property type="nucleotide sequence ID" value="NZ_FMYG01000006.1"/>
</dbReference>
<dbReference type="STRING" id="993073.AS029_12050"/>
<dbReference type="Proteomes" id="UP000183203">
    <property type="component" value="Unassembled WGS sequence"/>
</dbReference>
<evidence type="ECO:0000256" key="2">
    <source>
        <dbReference type="SAM" id="SignalP"/>
    </source>
</evidence>
<dbReference type="PROSITE" id="PS51257">
    <property type="entry name" value="PROKAR_LIPOPROTEIN"/>
    <property type="match status" value="1"/>
</dbReference>
<feature type="region of interest" description="Disordered" evidence="1">
    <location>
        <begin position="30"/>
        <end position="61"/>
    </location>
</feature>
<evidence type="ECO:0000313" key="4">
    <source>
        <dbReference type="Proteomes" id="UP000183203"/>
    </source>
</evidence>
<dbReference type="OrthoDB" id="5067165at2"/>
<accession>A0A1G6NE90</accession>
<evidence type="ECO:0000256" key="1">
    <source>
        <dbReference type="SAM" id="MobiDB-lite"/>
    </source>
</evidence>
<sequence>MRRLPVTVTAVFAAAALLAGCAGAPAAGGGAVTETAAPRVGPPPATQEPYLGSEPSPTVPATPDAAAVAQAASWLDAIVLPEGAVRAEGGGAVGFLSHTGWICTPIAEEGAVWRIPGASVAQTVNWIRENPPADLVSTAYGFLPDDTVTSSAATGFTPADRSQQGVVLTVQQSDDGVAVRAEVAALSAASVCPPPPGGGTWGLPGQG</sequence>
<feature type="signal peptide" evidence="2">
    <location>
        <begin position="1"/>
        <end position="26"/>
    </location>
</feature>
<proteinExistence type="predicted"/>
<name>A0A1G6NE90_9MICO</name>
<evidence type="ECO:0000313" key="3">
    <source>
        <dbReference type="EMBL" id="SDC65515.1"/>
    </source>
</evidence>